<dbReference type="GO" id="GO:0043657">
    <property type="term" value="C:host cell"/>
    <property type="evidence" value="ECO:0007669"/>
    <property type="project" value="UniProtKB-SubCell"/>
</dbReference>
<dbReference type="Proteomes" id="UP000789739">
    <property type="component" value="Unassembled WGS sequence"/>
</dbReference>
<comment type="caution">
    <text evidence="5">The sequence shown here is derived from an EMBL/GenBank/DDBJ whole genome shotgun (WGS) entry which is preliminary data.</text>
</comment>
<evidence type="ECO:0000256" key="1">
    <source>
        <dbReference type="ARBA" id="ARBA00004340"/>
    </source>
</evidence>
<dbReference type="InterPro" id="IPR045379">
    <property type="entry name" value="Crinkler_N"/>
</dbReference>
<dbReference type="GO" id="GO:0005576">
    <property type="term" value="C:extracellular region"/>
    <property type="evidence" value="ECO:0007669"/>
    <property type="project" value="UniProtKB-SubCell"/>
</dbReference>
<organism evidence="5 6">
    <name type="scientific">Paraglomus brasilianum</name>
    <dbReference type="NCBI Taxonomy" id="144538"/>
    <lineage>
        <taxon>Eukaryota</taxon>
        <taxon>Fungi</taxon>
        <taxon>Fungi incertae sedis</taxon>
        <taxon>Mucoromycota</taxon>
        <taxon>Glomeromycotina</taxon>
        <taxon>Glomeromycetes</taxon>
        <taxon>Paraglomerales</taxon>
        <taxon>Paraglomeraceae</taxon>
        <taxon>Paraglomus</taxon>
    </lineage>
</organism>
<dbReference type="OrthoDB" id="2304312at2759"/>
<feature type="non-terminal residue" evidence="5">
    <location>
        <position position="130"/>
    </location>
</feature>
<protein>
    <submittedName>
        <fullName evidence="5">7664_t:CDS:1</fullName>
    </submittedName>
</protein>
<proteinExistence type="predicted"/>
<evidence type="ECO:0000259" key="4">
    <source>
        <dbReference type="Pfam" id="PF20147"/>
    </source>
</evidence>
<accession>A0A9N9E7U0</accession>
<dbReference type="AlphaFoldDB" id="A0A9N9E7U0"/>
<evidence type="ECO:0000313" key="6">
    <source>
        <dbReference type="Proteomes" id="UP000789739"/>
    </source>
</evidence>
<evidence type="ECO:0000256" key="2">
    <source>
        <dbReference type="ARBA" id="ARBA00004613"/>
    </source>
</evidence>
<keyword evidence="6" id="KW-1185">Reference proteome</keyword>
<comment type="subcellular location">
    <subcellularLocation>
        <location evidence="1">Host cell</location>
    </subcellularLocation>
    <subcellularLocation>
        <location evidence="2">Secreted</location>
    </subcellularLocation>
</comment>
<feature type="non-terminal residue" evidence="5">
    <location>
        <position position="1"/>
    </location>
</feature>
<name>A0A9N9E7U0_9GLOM</name>
<sequence>WTHKETQATTSGASVTSGPITLFYLVYGDSIEKAFKVVIEKDKDVNDLKIAIKEKRQSMLHNIDTADLVLWRVNIPTHEKTKVELLKSSEADIEKDLGGVKIVDPTADISEEFGALPPKKHIHVIIMRLP</sequence>
<reference evidence="5" key="1">
    <citation type="submission" date="2021-06" db="EMBL/GenBank/DDBJ databases">
        <authorList>
            <person name="Kallberg Y."/>
            <person name="Tangrot J."/>
            <person name="Rosling A."/>
        </authorList>
    </citation>
    <scope>NUCLEOTIDE SEQUENCE</scope>
    <source>
        <strain evidence="5">BR232B</strain>
    </source>
</reference>
<keyword evidence="3" id="KW-0964">Secreted</keyword>
<evidence type="ECO:0000256" key="3">
    <source>
        <dbReference type="ARBA" id="ARBA00022525"/>
    </source>
</evidence>
<dbReference type="Pfam" id="PF20147">
    <property type="entry name" value="Crinkler"/>
    <property type="match status" value="1"/>
</dbReference>
<dbReference type="EMBL" id="CAJVPI010003991">
    <property type="protein sequence ID" value="CAG8664109.1"/>
    <property type="molecule type" value="Genomic_DNA"/>
</dbReference>
<gene>
    <name evidence="5" type="ORF">PBRASI_LOCUS10950</name>
</gene>
<evidence type="ECO:0000313" key="5">
    <source>
        <dbReference type="EMBL" id="CAG8664109.1"/>
    </source>
</evidence>
<feature type="domain" description="Crinkler effector protein N-terminal" evidence="4">
    <location>
        <begin position="20"/>
        <end position="126"/>
    </location>
</feature>